<evidence type="ECO:0000313" key="4">
    <source>
        <dbReference type="Proteomes" id="UP001138768"/>
    </source>
</evidence>
<sequence length="545" mass="60954">MRFSMCSRPWLHFFRARCLNGFLRRLSGQRMQVLLLPTLLCAGFFSETHADIRALVVGIDDYQHASPLHGATSDAEDIEQALRTIGVKDLIKRLDSAATRDRLSADWQQLLARAKPGDMIVFSYAGHGAQEKERIHGSEEDGLDEVLLLFDFDPNAPPPTGRLYDDELHDWFVKADQRDVEVLFLADACHSGTLTRSVDPRAAKLSYRNYGYEIPDFDLEPVPDLAAGAIEDLDNVTFFAAAQEYEKVPEFMLFDANWQPAQRGALSWAFSRALEGPADENADKVLTLSELKHFLRANVRAIANSRQTPNLLPEGKDDRSLLPVASLGPSDSRSSWPKPRIKVLGNPFAVERVGRTSEHLIDATPTDMPDITFDMEKRQAISIEGDVIAHNLDDHDVLAVIEKWQALKRLEYERYGDRLSTKIIPHDGIHRRGEEVSFYFSKIEQPYFVLYSLSGDGTLYFHYPLDGDQATIDGSKPLQLGFEVTPPYGADHMVAVTSSEPLTQLIESLLELDGTQSARTAAEETLAAIRSGRRQLGLQGLYTAP</sequence>
<gene>
    <name evidence="3" type="ORF">CKO42_20610</name>
</gene>
<dbReference type="GO" id="GO:0004197">
    <property type="term" value="F:cysteine-type endopeptidase activity"/>
    <property type="evidence" value="ECO:0007669"/>
    <property type="project" value="InterPro"/>
</dbReference>
<dbReference type="Proteomes" id="UP001138768">
    <property type="component" value="Unassembled WGS sequence"/>
</dbReference>
<dbReference type="GO" id="GO:0006508">
    <property type="term" value="P:proteolysis"/>
    <property type="evidence" value="ECO:0007669"/>
    <property type="project" value="InterPro"/>
</dbReference>
<dbReference type="InterPro" id="IPR018247">
    <property type="entry name" value="EF_Hand_1_Ca_BS"/>
</dbReference>
<dbReference type="EMBL" id="NRRY01000048">
    <property type="protein sequence ID" value="MBK1620789.1"/>
    <property type="molecule type" value="Genomic_DNA"/>
</dbReference>
<keyword evidence="4" id="KW-1185">Reference proteome</keyword>
<dbReference type="SUPFAM" id="SSF52129">
    <property type="entry name" value="Caspase-like"/>
    <property type="match status" value="1"/>
</dbReference>
<organism evidence="3 4">
    <name type="scientific">Lamprobacter modestohalophilus</name>
    <dbReference type="NCBI Taxonomy" id="1064514"/>
    <lineage>
        <taxon>Bacteria</taxon>
        <taxon>Pseudomonadati</taxon>
        <taxon>Pseudomonadota</taxon>
        <taxon>Gammaproteobacteria</taxon>
        <taxon>Chromatiales</taxon>
        <taxon>Chromatiaceae</taxon>
        <taxon>Lamprobacter</taxon>
    </lineage>
</organism>
<dbReference type="AlphaFoldDB" id="A0A9X1B640"/>
<comment type="caution">
    <text evidence="3">The sequence shown here is derived from an EMBL/GenBank/DDBJ whole genome shotgun (WGS) entry which is preliminary data.</text>
</comment>
<evidence type="ECO:0000256" key="1">
    <source>
        <dbReference type="SAM" id="MobiDB-lite"/>
    </source>
</evidence>
<dbReference type="InterPro" id="IPR029030">
    <property type="entry name" value="Caspase-like_dom_sf"/>
</dbReference>
<dbReference type="InterPro" id="IPR050452">
    <property type="entry name" value="Metacaspase"/>
</dbReference>
<dbReference type="GO" id="GO:0005737">
    <property type="term" value="C:cytoplasm"/>
    <property type="evidence" value="ECO:0007669"/>
    <property type="project" value="TreeGrafter"/>
</dbReference>
<name>A0A9X1B640_9GAMM</name>
<evidence type="ECO:0000313" key="3">
    <source>
        <dbReference type="EMBL" id="MBK1620789.1"/>
    </source>
</evidence>
<protein>
    <recommendedName>
        <fullName evidence="2">Peptidase C14 caspase domain-containing protein</fullName>
    </recommendedName>
</protein>
<dbReference type="PANTHER" id="PTHR48104">
    <property type="entry name" value="METACASPASE-4"/>
    <property type="match status" value="1"/>
</dbReference>
<evidence type="ECO:0000259" key="2">
    <source>
        <dbReference type="Pfam" id="PF00656"/>
    </source>
</evidence>
<dbReference type="Gene3D" id="3.40.50.1460">
    <property type="match status" value="1"/>
</dbReference>
<dbReference type="InterPro" id="IPR011600">
    <property type="entry name" value="Pept_C14_caspase"/>
</dbReference>
<accession>A0A9X1B640</accession>
<feature type="domain" description="Peptidase C14 caspase" evidence="2">
    <location>
        <begin position="53"/>
        <end position="309"/>
    </location>
</feature>
<reference evidence="3 4" key="1">
    <citation type="journal article" date="2020" name="Microorganisms">
        <title>Osmotic Adaptation and Compatible Solute Biosynthesis of Phototrophic Bacteria as Revealed from Genome Analyses.</title>
        <authorList>
            <person name="Imhoff J.F."/>
            <person name="Rahn T."/>
            <person name="Kunzel S."/>
            <person name="Keller A."/>
            <person name="Neulinger S.C."/>
        </authorList>
    </citation>
    <scope>NUCLEOTIDE SEQUENCE [LARGE SCALE GENOMIC DNA]</scope>
    <source>
        <strain evidence="3 4">DSM 25653</strain>
    </source>
</reference>
<dbReference type="Pfam" id="PF00656">
    <property type="entry name" value="Peptidase_C14"/>
    <property type="match status" value="1"/>
</dbReference>
<feature type="region of interest" description="Disordered" evidence="1">
    <location>
        <begin position="308"/>
        <end position="336"/>
    </location>
</feature>
<dbReference type="RefSeq" id="WP_200248190.1">
    <property type="nucleotide sequence ID" value="NZ_NRRY01000048.1"/>
</dbReference>
<dbReference type="PANTHER" id="PTHR48104:SF30">
    <property type="entry name" value="METACASPASE-1"/>
    <property type="match status" value="1"/>
</dbReference>
<proteinExistence type="predicted"/>
<dbReference type="PROSITE" id="PS00018">
    <property type="entry name" value="EF_HAND_1"/>
    <property type="match status" value="1"/>
</dbReference>